<proteinExistence type="predicted"/>
<comment type="caution">
    <text evidence="1">The sequence shown here is derived from an EMBL/GenBank/DDBJ whole genome shotgun (WGS) entry which is preliminary data.</text>
</comment>
<evidence type="ECO:0000313" key="2">
    <source>
        <dbReference type="Proteomes" id="UP000253517"/>
    </source>
</evidence>
<dbReference type="EMBL" id="QPJS01000003">
    <property type="protein sequence ID" value="RCX03227.1"/>
    <property type="molecule type" value="Genomic_DNA"/>
</dbReference>
<dbReference type="AlphaFoldDB" id="A0A369A583"/>
<dbReference type="Proteomes" id="UP000253517">
    <property type="component" value="Unassembled WGS sequence"/>
</dbReference>
<accession>A0A369A583</accession>
<protein>
    <submittedName>
        <fullName evidence="1">Uncharacterized protein</fullName>
    </submittedName>
</protein>
<sequence>MMGIFVWHKSFPFFGKKFQNLEFLSLFLLSIMNSAPSFAQHEELRQLANALYSAVSDTYDRKLYNLATRDHGKIRQTNPETIEMLLTTLSKSDETGRKMRAYITLYAYSDRDECRLASDFWLKHFIKGNSMKPNKKTTVKNTEHHYFVLFNAEYILIVDIPCFELDQQAWKSLKKNVLKIFEEPLTSALEINCKGEAVWSLSAY</sequence>
<gene>
    <name evidence="1" type="ORF">DES35_103108</name>
</gene>
<reference evidence="1 2" key="1">
    <citation type="submission" date="2018-07" db="EMBL/GenBank/DDBJ databases">
        <title>Genomic Encyclopedia of Type Strains, Phase IV (KMG-IV): sequencing the most valuable type-strain genomes for metagenomic binning, comparative biology and taxonomic classification.</title>
        <authorList>
            <person name="Goeker M."/>
        </authorList>
    </citation>
    <scope>NUCLEOTIDE SEQUENCE [LARGE SCALE GENOMIC DNA]</scope>
    <source>
        <strain evidence="1 2">DSM 21410</strain>
    </source>
</reference>
<name>A0A369A583_9FLAO</name>
<evidence type="ECO:0000313" key="1">
    <source>
        <dbReference type="EMBL" id="RCX03227.1"/>
    </source>
</evidence>
<keyword evidence="2" id="KW-1185">Reference proteome</keyword>
<organism evidence="1 2">
    <name type="scientific">Schleiferia thermophila</name>
    <dbReference type="NCBI Taxonomy" id="884107"/>
    <lineage>
        <taxon>Bacteria</taxon>
        <taxon>Pseudomonadati</taxon>
        <taxon>Bacteroidota</taxon>
        <taxon>Flavobacteriia</taxon>
        <taxon>Flavobacteriales</taxon>
        <taxon>Schleiferiaceae</taxon>
        <taxon>Schleiferia</taxon>
    </lineage>
</organism>